<proteinExistence type="inferred from homology"/>
<dbReference type="Pfam" id="PF04319">
    <property type="entry name" value="NifZ"/>
    <property type="match status" value="1"/>
</dbReference>
<reference evidence="3" key="1">
    <citation type="submission" date="2017-08" db="EMBL/GenBank/DDBJ databases">
        <authorList>
            <person name="Imhoff J.F."/>
            <person name="Rahn T."/>
            <person name="Kuenzel S."/>
            <person name="Neulinger S.C."/>
        </authorList>
    </citation>
    <scope>NUCLEOTIDE SEQUENCE</scope>
    <source>
        <strain evidence="3">DSM 9154</strain>
    </source>
</reference>
<protein>
    <submittedName>
        <fullName evidence="3">Nitrogen fixation protein NifZ</fullName>
    </submittedName>
</protein>
<organism evidence="3 4">
    <name type="scientific">Rhodovibrio salinarum</name>
    <dbReference type="NCBI Taxonomy" id="1087"/>
    <lineage>
        <taxon>Bacteria</taxon>
        <taxon>Pseudomonadati</taxon>
        <taxon>Pseudomonadota</taxon>
        <taxon>Alphaproteobacteria</taxon>
        <taxon>Rhodospirillales</taxon>
        <taxon>Rhodovibrionaceae</taxon>
        <taxon>Rhodovibrio</taxon>
    </lineage>
</organism>
<evidence type="ECO:0000313" key="4">
    <source>
        <dbReference type="Proteomes" id="UP000778970"/>
    </source>
</evidence>
<keyword evidence="4" id="KW-1185">Reference proteome</keyword>
<dbReference type="InterPro" id="IPR007415">
    <property type="entry name" value="Nitrogenase_MoFe_mat_NifZ"/>
</dbReference>
<sequence>MTSPAGPEDLDAPPRFVLGSKVRARAAVRNDGSVPHVPVGDLLVEPGDLGYVRDIGSFLQRFRIYEIDFIRSGRIIGMRAGELEPAD</sequence>
<evidence type="ECO:0000256" key="2">
    <source>
        <dbReference type="ARBA" id="ARBA00023231"/>
    </source>
</evidence>
<accession>A0A934V131</accession>
<evidence type="ECO:0000256" key="1">
    <source>
        <dbReference type="ARBA" id="ARBA00008027"/>
    </source>
</evidence>
<dbReference type="GO" id="GO:0009399">
    <property type="term" value="P:nitrogen fixation"/>
    <property type="evidence" value="ECO:0007669"/>
    <property type="project" value="InterPro"/>
</dbReference>
<dbReference type="EMBL" id="NRRE01000033">
    <property type="protein sequence ID" value="MBK1698997.1"/>
    <property type="molecule type" value="Genomic_DNA"/>
</dbReference>
<dbReference type="AlphaFoldDB" id="A0A934V131"/>
<dbReference type="RefSeq" id="WP_027289757.1">
    <property type="nucleotide sequence ID" value="NZ_NRRE01000033.1"/>
</dbReference>
<gene>
    <name evidence="3" type="ORF">CKO21_17275</name>
</gene>
<reference evidence="3" key="2">
    <citation type="journal article" date="2020" name="Microorganisms">
        <title>Osmotic Adaptation and Compatible Solute Biosynthesis of Phototrophic Bacteria as Revealed from Genome Analyses.</title>
        <authorList>
            <person name="Imhoff J.F."/>
            <person name="Rahn T."/>
            <person name="Kunzel S."/>
            <person name="Keller A."/>
            <person name="Neulinger S.C."/>
        </authorList>
    </citation>
    <scope>NUCLEOTIDE SEQUENCE</scope>
    <source>
        <strain evidence="3">DSM 9154</strain>
    </source>
</reference>
<comment type="similarity">
    <text evidence="1">Belongs to the NifZ family.</text>
</comment>
<comment type="caution">
    <text evidence="3">The sequence shown here is derived from an EMBL/GenBank/DDBJ whole genome shotgun (WGS) entry which is preliminary data.</text>
</comment>
<evidence type="ECO:0000313" key="3">
    <source>
        <dbReference type="EMBL" id="MBK1698997.1"/>
    </source>
</evidence>
<name>A0A934V131_9PROT</name>
<dbReference type="Proteomes" id="UP000778970">
    <property type="component" value="Unassembled WGS sequence"/>
</dbReference>
<keyword evidence="2" id="KW-0535">Nitrogen fixation</keyword>